<dbReference type="Proteomes" id="UP000237105">
    <property type="component" value="Unassembled WGS sequence"/>
</dbReference>
<gene>
    <name evidence="1" type="ORF">PanWU01x14_051080</name>
</gene>
<name>A0A2P5DLW8_PARAD</name>
<accession>A0A2P5DLW8</accession>
<evidence type="ECO:0000313" key="1">
    <source>
        <dbReference type="EMBL" id="PON74276.1"/>
    </source>
</evidence>
<proteinExistence type="predicted"/>
<reference evidence="2" key="1">
    <citation type="submission" date="2016-06" db="EMBL/GenBank/DDBJ databases">
        <title>Parallel loss of symbiosis genes in relatives of nitrogen-fixing non-legume Parasponia.</title>
        <authorList>
            <person name="Van Velzen R."/>
            <person name="Holmer R."/>
            <person name="Bu F."/>
            <person name="Rutten L."/>
            <person name="Van Zeijl A."/>
            <person name="Liu W."/>
            <person name="Santuari L."/>
            <person name="Cao Q."/>
            <person name="Sharma T."/>
            <person name="Shen D."/>
            <person name="Roswanjaya Y."/>
            <person name="Wardhani T."/>
            <person name="Kalhor M.S."/>
            <person name="Jansen J."/>
            <person name="Van den Hoogen J."/>
            <person name="Gungor B."/>
            <person name="Hartog M."/>
            <person name="Hontelez J."/>
            <person name="Verver J."/>
            <person name="Yang W.-C."/>
            <person name="Schijlen E."/>
            <person name="Repin R."/>
            <person name="Schilthuizen M."/>
            <person name="Schranz E."/>
            <person name="Heidstra R."/>
            <person name="Miyata K."/>
            <person name="Fedorova E."/>
            <person name="Kohlen W."/>
            <person name="Bisseling T."/>
            <person name="Smit S."/>
            <person name="Geurts R."/>
        </authorList>
    </citation>
    <scope>NUCLEOTIDE SEQUENCE [LARGE SCALE GENOMIC DNA]</scope>
    <source>
        <strain evidence="2">cv. WU1-14</strain>
    </source>
</reference>
<sequence>MLLSPPVSTTWRTEFQFLSTKLYGKDCLYFPSSTVKWMSKAGKFIIIAGQDLITKHDMINDVQSGVQSRARLTNVAFFNFFM</sequence>
<organism evidence="1 2">
    <name type="scientific">Parasponia andersonii</name>
    <name type="common">Sponia andersonii</name>
    <dbReference type="NCBI Taxonomy" id="3476"/>
    <lineage>
        <taxon>Eukaryota</taxon>
        <taxon>Viridiplantae</taxon>
        <taxon>Streptophyta</taxon>
        <taxon>Embryophyta</taxon>
        <taxon>Tracheophyta</taxon>
        <taxon>Spermatophyta</taxon>
        <taxon>Magnoliopsida</taxon>
        <taxon>eudicotyledons</taxon>
        <taxon>Gunneridae</taxon>
        <taxon>Pentapetalae</taxon>
        <taxon>rosids</taxon>
        <taxon>fabids</taxon>
        <taxon>Rosales</taxon>
        <taxon>Cannabaceae</taxon>
        <taxon>Parasponia</taxon>
    </lineage>
</organism>
<evidence type="ECO:0000313" key="2">
    <source>
        <dbReference type="Proteomes" id="UP000237105"/>
    </source>
</evidence>
<dbReference type="AlphaFoldDB" id="A0A2P5DLW8"/>
<protein>
    <submittedName>
        <fullName evidence="1">Uncharacterized protein</fullName>
    </submittedName>
</protein>
<keyword evidence="2" id="KW-1185">Reference proteome</keyword>
<dbReference type="EMBL" id="JXTB01000029">
    <property type="protein sequence ID" value="PON74276.1"/>
    <property type="molecule type" value="Genomic_DNA"/>
</dbReference>
<comment type="caution">
    <text evidence="1">The sequence shown here is derived from an EMBL/GenBank/DDBJ whole genome shotgun (WGS) entry which is preliminary data.</text>
</comment>